<keyword evidence="3" id="KW-1185">Reference proteome</keyword>
<dbReference type="InterPro" id="IPR024311">
    <property type="entry name" value="Lipocalin-like"/>
</dbReference>
<dbReference type="Proteomes" id="UP001517367">
    <property type="component" value="Unassembled WGS sequence"/>
</dbReference>
<dbReference type="EMBL" id="SRMP02000018">
    <property type="protein sequence ID" value="MFN0292003.1"/>
    <property type="molecule type" value="Genomic_DNA"/>
</dbReference>
<feature type="domain" description="Lipocalin-like" evidence="1">
    <location>
        <begin position="41"/>
        <end position="129"/>
    </location>
</feature>
<dbReference type="Pfam" id="PF13648">
    <property type="entry name" value="Lipocalin_4"/>
    <property type="match status" value="1"/>
</dbReference>
<accession>A0ABW9JJT3</accession>
<name>A0ABW9JJT3_9SPHI</name>
<dbReference type="InterPro" id="IPR018247">
    <property type="entry name" value="EF_Hand_1_Ca_BS"/>
</dbReference>
<evidence type="ECO:0000313" key="2">
    <source>
        <dbReference type="EMBL" id="MFN0292003.1"/>
    </source>
</evidence>
<organism evidence="2 3">
    <name type="scientific">Pedobacter helvus</name>
    <dbReference type="NCBI Taxonomy" id="2563444"/>
    <lineage>
        <taxon>Bacteria</taxon>
        <taxon>Pseudomonadati</taxon>
        <taxon>Bacteroidota</taxon>
        <taxon>Sphingobacteriia</taxon>
        <taxon>Sphingobacteriales</taxon>
        <taxon>Sphingobacteriaceae</taxon>
        <taxon>Pedobacter</taxon>
    </lineage>
</organism>
<sequence length="166" mass="19419">MKDIKNTFWLILLATTAILSSCKKKDATIEEPEIYTESQVIGQWIYDKIKINGVLQNYEHTEKCGKDSFFFRNRPGQDHQYEEVVYITPTGNCAISQTFMEWKIKGRKLILNFGQQVFTYQIIKLDDISFEVSIKIDYDGDGKLDELELHAIRKPCTDWDHRCQTP</sequence>
<dbReference type="PROSITE" id="PS00018">
    <property type="entry name" value="EF_HAND_1"/>
    <property type="match status" value="1"/>
</dbReference>
<evidence type="ECO:0000259" key="1">
    <source>
        <dbReference type="Pfam" id="PF13648"/>
    </source>
</evidence>
<gene>
    <name evidence="2" type="ORF">E5L68_011415</name>
</gene>
<dbReference type="PROSITE" id="PS51257">
    <property type="entry name" value="PROKAR_LIPOPROTEIN"/>
    <property type="match status" value="1"/>
</dbReference>
<dbReference type="RefSeq" id="WP_138730845.1">
    <property type="nucleotide sequence ID" value="NZ_SRMP02000018.1"/>
</dbReference>
<proteinExistence type="predicted"/>
<comment type="caution">
    <text evidence="2">The sequence shown here is derived from an EMBL/GenBank/DDBJ whole genome shotgun (WGS) entry which is preliminary data.</text>
</comment>
<protein>
    <submittedName>
        <fullName evidence="2">Lipocalin family protein</fullName>
    </submittedName>
</protein>
<evidence type="ECO:0000313" key="3">
    <source>
        <dbReference type="Proteomes" id="UP001517367"/>
    </source>
</evidence>
<reference evidence="2 3" key="1">
    <citation type="submission" date="2024-12" db="EMBL/GenBank/DDBJ databases">
        <authorList>
            <person name="Hu S."/>
        </authorList>
    </citation>
    <scope>NUCLEOTIDE SEQUENCE [LARGE SCALE GENOMIC DNA]</scope>
    <source>
        <strain evidence="2 3">P-25</strain>
    </source>
</reference>